<feature type="domain" description="PLD phosphodiesterase" evidence="7">
    <location>
        <begin position="999"/>
        <end position="1026"/>
    </location>
</feature>
<dbReference type="SUPFAM" id="SSF56024">
    <property type="entry name" value="Phospholipase D/nuclease"/>
    <property type="match status" value="1"/>
</dbReference>
<evidence type="ECO:0000256" key="6">
    <source>
        <dbReference type="SAM" id="Coils"/>
    </source>
</evidence>
<dbReference type="EMBL" id="JBEUKS010000015">
    <property type="protein sequence ID" value="MFC1443136.1"/>
    <property type="molecule type" value="Genomic_DNA"/>
</dbReference>
<dbReference type="InterPro" id="IPR041679">
    <property type="entry name" value="DNA2/NAM7-like_C"/>
</dbReference>
<keyword evidence="2" id="KW-0547">Nucleotide-binding</keyword>
<gene>
    <name evidence="8" type="ORF">ABUW04_33350</name>
</gene>
<sequence length="1137" mass="124484">MAEAVAFVLRTEHPGGVRESNRHDRIGDVHPLGDGWYALPTHEVQIEPDDLTDMRLATRGGPGDSNGRSFSVMGWQVQAQRIRFQVAAHAPKVGLTLWAVRRPRGFLRKSLLDAVLQLDDKGLADQLARGVIDAVAPAGSIASGGVLQGGQAQAYLACMAPGLRLVWGPPGTGKTLVLARALADLARAGKRVLLVSATNVAVDNALEGALRDRAGLAAGQMVRVGTPVLVSVAQDPRASLPLLVRQRVQEAEQAVELVAAELAVLLADPRFGELANAEKRLEGFEQADYEQAVDRVAHGRLIDRLAREREAADSDLVEAADRLHKTRETVEQLERRWLETAPARALLAQAADWEKEIAEGEAAWQGFRAAVLNIQAALVGLDSTEQQLAQQGWRTRKQRAQVQKHREAALDQQDRAQSQLDEATTVYSGHHAALRAKIAQAGVQAYPVTAVSVQAVASALTGARRLLDGVQHEYDDRASTLEVAEHRLRTARQGDGPLDGDADLVTAAERAGLPQLAARLTAMRDACAELFARQAALEQRHERLVRELARQRAQAEPDLIRGANVVATTLTRLRLNRTVAEGPYDVVLVDEAGAALLPELAVAVAKAKETAVLFGDFCQLGPVLPAKLPQERNQARWLVQDCFETADIRTGPEAVAHQGCATLLTTHRFGPDTAELVNRITYGGLLTSARPARDRTLDPEIVVVATDGLGDDLAVARQTAGESGRWWTAGSLLAAAIAEHHRDDGESVGIITPYSLQARVTREWLSDQNVLQRTPPVEIGTAHSFQGREFDIVILDLVEDGNWPGWASHGNFTSAKDYNRNGARLLTVGATRARRRVYVLTAWLALSQAESGSALQHFAALATDPTGPSVQGVRATQLLGLPDTETSGLSPLQQEIWHAFEGHVRYTALHDEDTYFPDALDAIDQARHSIWLWSPWYTMRMWKVLPHLERARNRGVRIHLFVTDDNDSLVQGQLNNPATAADAATRLPALETVADTLVHIKQMHQKILVIDERIAFLGSLNTLSHRQGHDGLREVMVRFQGQRFARHLLDHENADLIAAPPTCPDHQTQAELRKYTMARKKSSKQSPRDPRLRYFAWACPSSDPVTKNDGSPGRQACLRKRALRAEHEQHLPKHTPL</sequence>
<keyword evidence="3" id="KW-0378">Hydrolase</keyword>
<dbReference type="CDD" id="cd00138">
    <property type="entry name" value="PLDc_SF"/>
    <property type="match status" value="1"/>
</dbReference>
<keyword evidence="5" id="KW-0067">ATP-binding</keyword>
<dbReference type="Pfam" id="PF13091">
    <property type="entry name" value="PLDc_2"/>
    <property type="match status" value="1"/>
</dbReference>
<dbReference type="InterPro" id="IPR025202">
    <property type="entry name" value="PLD-like_dom"/>
</dbReference>
<dbReference type="Gene3D" id="3.30.870.10">
    <property type="entry name" value="Endonuclease Chain A"/>
    <property type="match status" value="1"/>
</dbReference>
<evidence type="ECO:0000256" key="5">
    <source>
        <dbReference type="ARBA" id="ARBA00022840"/>
    </source>
</evidence>
<dbReference type="PROSITE" id="PS50035">
    <property type="entry name" value="PLD"/>
    <property type="match status" value="1"/>
</dbReference>
<accession>A0ABV6XY16</accession>
<name>A0ABV6XY16_9ACTN</name>
<keyword evidence="4" id="KW-0347">Helicase</keyword>
<dbReference type="Pfam" id="PF13087">
    <property type="entry name" value="AAA_12"/>
    <property type="match status" value="1"/>
</dbReference>
<dbReference type="InterPro" id="IPR041677">
    <property type="entry name" value="DNA2/NAM7_AAA_11"/>
</dbReference>
<evidence type="ECO:0000256" key="4">
    <source>
        <dbReference type="ARBA" id="ARBA00022806"/>
    </source>
</evidence>
<dbReference type="PANTHER" id="PTHR43788:SF8">
    <property type="entry name" value="DNA-BINDING PROTEIN SMUBP-2"/>
    <property type="match status" value="1"/>
</dbReference>
<dbReference type="InterPro" id="IPR050534">
    <property type="entry name" value="Coronavir_polyprotein_1ab"/>
</dbReference>
<reference evidence="8 9" key="1">
    <citation type="submission" date="2024-06" db="EMBL/GenBank/DDBJ databases">
        <authorList>
            <person name="Lee S.D."/>
        </authorList>
    </citation>
    <scope>NUCLEOTIDE SEQUENCE [LARGE SCALE GENOMIC DNA]</scope>
    <source>
        <strain evidence="8 9">N1-10</strain>
    </source>
</reference>
<evidence type="ECO:0000256" key="2">
    <source>
        <dbReference type="ARBA" id="ARBA00022741"/>
    </source>
</evidence>
<comment type="similarity">
    <text evidence="1">Belongs to the DNA2/NAM7 helicase family.</text>
</comment>
<organism evidence="8 9">
    <name type="scientific">Streptacidiphilus jeojiensis</name>
    <dbReference type="NCBI Taxonomy" id="3229225"/>
    <lineage>
        <taxon>Bacteria</taxon>
        <taxon>Bacillati</taxon>
        <taxon>Actinomycetota</taxon>
        <taxon>Actinomycetes</taxon>
        <taxon>Kitasatosporales</taxon>
        <taxon>Streptomycetaceae</taxon>
        <taxon>Streptacidiphilus</taxon>
    </lineage>
</organism>
<dbReference type="RefSeq" id="WP_380568188.1">
    <property type="nucleotide sequence ID" value="NZ_JBEUKS010000015.1"/>
</dbReference>
<dbReference type="SUPFAM" id="SSF52540">
    <property type="entry name" value="P-loop containing nucleoside triphosphate hydrolases"/>
    <property type="match status" value="1"/>
</dbReference>
<evidence type="ECO:0000256" key="3">
    <source>
        <dbReference type="ARBA" id="ARBA00022801"/>
    </source>
</evidence>
<comment type="caution">
    <text evidence="8">The sequence shown here is derived from an EMBL/GenBank/DDBJ whole genome shotgun (WGS) entry which is preliminary data.</text>
</comment>
<dbReference type="InterPro" id="IPR001736">
    <property type="entry name" value="PLipase_D/transphosphatidylase"/>
</dbReference>
<feature type="coiled-coil region" evidence="6">
    <location>
        <begin position="527"/>
        <end position="554"/>
    </location>
</feature>
<evidence type="ECO:0000256" key="1">
    <source>
        <dbReference type="ARBA" id="ARBA00007913"/>
    </source>
</evidence>
<dbReference type="InterPro" id="IPR003593">
    <property type="entry name" value="AAA+_ATPase"/>
</dbReference>
<evidence type="ECO:0000313" key="8">
    <source>
        <dbReference type="EMBL" id="MFC1443136.1"/>
    </source>
</evidence>
<dbReference type="PANTHER" id="PTHR43788">
    <property type="entry name" value="DNA2/NAM7 HELICASE FAMILY MEMBER"/>
    <property type="match status" value="1"/>
</dbReference>
<keyword evidence="6" id="KW-0175">Coiled coil</keyword>
<feature type="coiled-coil region" evidence="6">
    <location>
        <begin position="302"/>
        <end position="363"/>
    </location>
</feature>
<dbReference type="Proteomes" id="UP001592581">
    <property type="component" value="Unassembled WGS sequence"/>
</dbReference>
<evidence type="ECO:0000313" key="9">
    <source>
        <dbReference type="Proteomes" id="UP001592581"/>
    </source>
</evidence>
<keyword evidence="9" id="KW-1185">Reference proteome</keyword>
<dbReference type="SMART" id="SM00382">
    <property type="entry name" value="AAA"/>
    <property type="match status" value="1"/>
</dbReference>
<evidence type="ECO:0000259" key="7">
    <source>
        <dbReference type="PROSITE" id="PS50035"/>
    </source>
</evidence>
<proteinExistence type="inferred from homology"/>
<dbReference type="Pfam" id="PF13086">
    <property type="entry name" value="AAA_11"/>
    <property type="match status" value="2"/>
</dbReference>
<dbReference type="InterPro" id="IPR027417">
    <property type="entry name" value="P-loop_NTPase"/>
</dbReference>
<protein>
    <submittedName>
        <fullName evidence="8">AAA domain-containing protein</fullName>
    </submittedName>
</protein>
<dbReference type="Gene3D" id="3.40.50.300">
    <property type="entry name" value="P-loop containing nucleotide triphosphate hydrolases"/>
    <property type="match status" value="3"/>
</dbReference>